<dbReference type="Pfam" id="PF04520">
    <property type="entry name" value="Senescence_reg"/>
    <property type="match status" value="1"/>
</dbReference>
<comment type="caution">
    <text evidence="3">The sequence shown here is derived from an EMBL/GenBank/DDBJ whole genome shotgun (WGS) entry which is preliminary data.</text>
</comment>
<comment type="similarity">
    <text evidence="1">Belongs to the senescence regulator S40 family.</text>
</comment>
<reference evidence="3 4" key="1">
    <citation type="journal article" date="2023" name="BMC Biotechnol.">
        <title>Vitis rotundifolia cv Carlos genome sequencing.</title>
        <authorList>
            <person name="Huff M."/>
            <person name="Hulse-Kemp A."/>
            <person name="Scheffler B."/>
            <person name="Youngblood R."/>
            <person name="Simpson S."/>
            <person name="Babiker E."/>
            <person name="Staton M."/>
        </authorList>
    </citation>
    <scope>NUCLEOTIDE SEQUENCE [LARGE SCALE GENOMIC DNA]</scope>
    <source>
        <tissue evidence="3">Leaf</tissue>
    </source>
</reference>
<feature type="compositionally biased region" description="Acidic residues" evidence="2">
    <location>
        <begin position="146"/>
        <end position="155"/>
    </location>
</feature>
<evidence type="ECO:0008006" key="5">
    <source>
        <dbReference type="Google" id="ProtNLM"/>
    </source>
</evidence>
<feature type="compositionally biased region" description="Low complexity" evidence="2">
    <location>
        <begin position="36"/>
        <end position="56"/>
    </location>
</feature>
<sequence>MNFHSSSPTNRFLRQLKQPNSDSNPFELDESDVVWSPNSADPNSPSPSTDSSPKSSLRLKFQPARLGLSAVLSDDRPTLLRRQSGLDPSFSATSAARTIPPVPIPRSGSSSGDSTGSGSGKFLMSAPVNVPAWPSNGVRRRRSDLDDYDDLEDDTKTEMLPPHEIVARSHVMTFSVVEGVGRTLKGRDLRRVRNAVFQKTGFID</sequence>
<feature type="region of interest" description="Disordered" evidence="2">
    <location>
        <begin position="1"/>
        <end position="57"/>
    </location>
</feature>
<dbReference type="PANTHER" id="PTHR33083:SF123">
    <property type="entry name" value="EXPRESSED PROTEIN"/>
    <property type="match status" value="1"/>
</dbReference>
<proteinExistence type="inferred from homology"/>
<gene>
    <name evidence="3" type="ORF">PVL29_021760</name>
</gene>
<feature type="compositionally biased region" description="Low complexity" evidence="2">
    <location>
        <begin position="107"/>
        <end position="116"/>
    </location>
</feature>
<dbReference type="AlphaFoldDB" id="A0AA38Z0Q9"/>
<dbReference type="GO" id="GO:0010150">
    <property type="term" value="P:leaf senescence"/>
    <property type="evidence" value="ECO:0007669"/>
    <property type="project" value="UniProtKB-ARBA"/>
</dbReference>
<dbReference type="InterPro" id="IPR007608">
    <property type="entry name" value="Senescence_reg_S40"/>
</dbReference>
<organism evidence="3 4">
    <name type="scientific">Vitis rotundifolia</name>
    <name type="common">Muscadine grape</name>
    <dbReference type="NCBI Taxonomy" id="103349"/>
    <lineage>
        <taxon>Eukaryota</taxon>
        <taxon>Viridiplantae</taxon>
        <taxon>Streptophyta</taxon>
        <taxon>Embryophyta</taxon>
        <taxon>Tracheophyta</taxon>
        <taxon>Spermatophyta</taxon>
        <taxon>Magnoliopsida</taxon>
        <taxon>eudicotyledons</taxon>
        <taxon>Gunneridae</taxon>
        <taxon>Pentapetalae</taxon>
        <taxon>rosids</taxon>
        <taxon>Vitales</taxon>
        <taxon>Vitaceae</taxon>
        <taxon>Viteae</taxon>
        <taxon>Vitis</taxon>
    </lineage>
</organism>
<dbReference type="EMBL" id="JARBHA010000016">
    <property type="protein sequence ID" value="KAJ9679963.1"/>
    <property type="molecule type" value="Genomic_DNA"/>
</dbReference>
<evidence type="ECO:0000256" key="2">
    <source>
        <dbReference type="SAM" id="MobiDB-lite"/>
    </source>
</evidence>
<feature type="region of interest" description="Disordered" evidence="2">
    <location>
        <begin position="79"/>
        <end position="155"/>
    </location>
</feature>
<keyword evidence="4" id="KW-1185">Reference proteome</keyword>
<accession>A0AA38Z0Q9</accession>
<evidence type="ECO:0000256" key="1">
    <source>
        <dbReference type="ARBA" id="ARBA00034773"/>
    </source>
</evidence>
<evidence type="ECO:0000313" key="4">
    <source>
        <dbReference type="Proteomes" id="UP001168098"/>
    </source>
</evidence>
<evidence type="ECO:0000313" key="3">
    <source>
        <dbReference type="EMBL" id="KAJ9679963.1"/>
    </source>
</evidence>
<dbReference type="Proteomes" id="UP001168098">
    <property type="component" value="Unassembled WGS sequence"/>
</dbReference>
<dbReference type="PANTHER" id="PTHR33083">
    <property type="entry name" value="EXPRESSED PROTEIN"/>
    <property type="match status" value="1"/>
</dbReference>
<protein>
    <recommendedName>
        <fullName evidence="5">Senescence regulator</fullName>
    </recommendedName>
</protein>
<feature type="compositionally biased region" description="Polar residues" evidence="2">
    <location>
        <begin position="1"/>
        <end position="24"/>
    </location>
</feature>
<name>A0AA38Z0Q9_VITRO</name>